<evidence type="ECO:0000313" key="3">
    <source>
        <dbReference type="Proteomes" id="UP000023152"/>
    </source>
</evidence>
<evidence type="ECO:0000256" key="1">
    <source>
        <dbReference type="SAM" id="MobiDB-lite"/>
    </source>
</evidence>
<accession>X6NX41</accession>
<dbReference type="EMBL" id="ASPP01005465">
    <property type="protein sequence ID" value="ETO30448.1"/>
    <property type="molecule type" value="Genomic_DNA"/>
</dbReference>
<evidence type="ECO:0000313" key="2">
    <source>
        <dbReference type="EMBL" id="ETO30448.1"/>
    </source>
</evidence>
<dbReference type="Proteomes" id="UP000023152">
    <property type="component" value="Unassembled WGS sequence"/>
</dbReference>
<sequence length="233" mass="27261">MNPMEETLRKDVAPLSNEGPSQPNTSVSPRKIEEHLVSGTRHTRRKSATELRRLSHRSKEAEEEETDELRQLLELKQYHEYFRDFLTIWKNTLAGKSLQLTAEIIECCNDQKENNEPLIDSDGNPTTKEEFAKQVMFWLSGCVARINEPHQLIYTLHIINMLPLQFILRDFEKLQKVGINGNRLDKILKSILVHLREHKLFDPKINEMYNDICFQLLTFFNVMLLSSTFFALC</sequence>
<comment type="caution">
    <text evidence="2">The sequence shown here is derived from an EMBL/GenBank/DDBJ whole genome shotgun (WGS) entry which is preliminary data.</text>
</comment>
<feature type="compositionally biased region" description="Basic and acidic residues" evidence="1">
    <location>
        <begin position="1"/>
        <end position="12"/>
    </location>
</feature>
<feature type="region of interest" description="Disordered" evidence="1">
    <location>
        <begin position="1"/>
        <end position="66"/>
    </location>
</feature>
<name>X6NX41_RETFI</name>
<gene>
    <name evidence="2" type="ORF">RFI_06669</name>
</gene>
<keyword evidence="3" id="KW-1185">Reference proteome</keyword>
<dbReference type="AlphaFoldDB" id="X6NX41"/>
<proteinExistence type="predicted"/>
<feature type="compositionally biased region" description="Basic and acidic residues" evidence="1">
    <location>
        <begin position="47"/>
        <end position="60"/>
    </location>
</feature>
<protein>
    <submittedName>
        <fullName evidence="2">Uncharacterized protein</fullName>
    </submittedName>
</protein>
<feature type="compositionally biased region" description="Polar residues" evidence="1">
    <location>
        <begin position="18"/>
        <end position="28"/>
    </location>
</feature>
<reference evidence="2 3" key="1">
    <citation type="journal article" date="2013" name="Curr. Biol.">
        <title>The Genome of the Foraminiferan Reticulomyxa filosa.</title>
        <authorList>
            <person name="Glockner G."/>
            <person name="Hulsmann N."/>
            <person name="Schleicher M."/>
            <person name="Noegel A.A."/>
            <person name="Eichinger L."/>
            <person name="Gallinger C."/>
            <person name="Pawlowski J."/>
            <person name="Sierra R."/>
            <person name="Euteneuer U."/>
            <person name="Pillet L."/>
            <person name="Moustafa A."/>
            <person name="Platzer M."/>
            <person name="Groth M."/>
            <person name="Szafranski K."/>
            <person name="Schliwa M."/>
        </authorList>
    </citation>
    <scope>NUCLEOTIDE SEQUENCE [LARGE SCALE GENOMIC DNA]</scope>
</reference>
<organism evidence="2 3">
    <name type="scientific">Reticulomyxa filosa</name>
    <dbReference type="NCBI Taxonomy" id="46433"/>
    <lineage>
        <taxon>Eukaryota</taxon>
        <taxon>Sar</taxon>
        <taxon>Rhizaria</taxon>
        <taxon>Retaria</taxon>
        <taxon>Foraminifera</taxon>
        <taxon>Monothalamids</taxon>
        <taxon>Reticulomyxidae</taxon>
        <taxon>Reticulomyxa</taxon>
    </lineage>
</organism>